<protein>
    <submittedName>
        <fullName evidence="2">Cupin 2 conserved barrel domain protein</fullName>
    </submittedName>
</protein>
<dbReference type="OrthoDB" id="8451629at2"/>
<dbReference type="Gene3D" id="2.60.120.10">
    <property type="entry name" value="Jelly Rolls"/>
    <property type="match status" value="1"/>
</dbReference>
<sequence>MRRVSLSDPALELDSGEPDGFRAAMFRFGALLGAERTSASLYELPPGQAVCPYHYEYGEEEWMVVLSGHPSVRTPQGTERLDPLDVVFFPIGPDGAHQVRNDGDAPARVLMWSTVVVPSGSAYPDSGKVSLRTGDPAEDAIVERSSVVDYYHGEPGVER</sequence>
<reference evidence="3" key="2">
    <citation type="submission" date="2010-01" db="EMBL/GenBank/DDBJ databases">
        <title>The complete genome of Conexibacter woesei DSM 14684.</title>
        <authorList>
            <consortium name="US DOE Joint Genome Institute (JGI-PGF)"/>
            <person name="Lucas S."/>
            <person name="Copeland A."/>
            <person name="Lapidus A."/>
            <person name="Glavina del Rio T."/>
            <person name="Dalin E."/>
            <person name="Tice H."/>
            <person name="Bruce D."/>
            <person name="Goodwin L."/>
            <person name="Pitluck S."/>
            <person name="Kyrpides N."/>
            <person name="Mavromatis K."/>
            <person name="Ivanova N."/>
            <person name="Mikhailova N."/>
            <person name="Chertkov O."/>
            <person name="Brettin T."/>
            <person name="Detter J.C."/>
            <person name="Han C."/>
            <person name="Larimer F."/>
            <person name="Land M."/>
            <person name="Hauser L."/>
            <person name="Markowitz V."/>
            <person name="Cheng J.-F."/>
            <person name="Hugenholtz P."/>
            <person name="Woyke T."/>
            <person name="Wu D."/>
            <person name="Pukall R."/>
            <person name="Steenblock K."/>
            <person name="Schneider S."/>
            <person name="Klenk H.-P."/>
            <person name="Eisen J.A."/>
        </authorList>
    </citation>
    <scope>NUCLEOTIDE SEQUENCE [LARGE SCALE GENOMIC DNA]</scope>
    <source>
        <strain evidence="3">DSM 14684 / CIP 108061 / JCM 11494 / NBRC 100937 / ID131577</strain>
    </source>
</reference>
<dbReference type="KEGG" id="cwo:Cwoe_3626"/>
<dbReference type="Pfam" id="PF07883">
    <property type="entry name" value="Cupin_2"/>
    <property type="match status" value="1"/>
</dbReference>
<dbReference type="Proteomes" id="UP000008229">
    <property type="component" value="Chromosome"/>
</dbReference>
<feature type="domain" description="Cupin type-2" evidence="1">
    <location>
        <begin position="41"/>
        <end position="112"/>
    </location>
</feature>
<evidence type="ECO:0000259" key="1">
    <source>
        <dbReference type="Pfam" id="PF07883"/>
    </source>
</evidence>
<name>D3F0I3_CONWI</name>
<proteinExistence type="predicted"/>
<accession>D3F0I3</accession>
<dbReference type="EMBL" id="CP001854">
    <property type="protein sequence ID" value="ADB52043.1"/>
    <property type="molecule type" value="Genomic_DNA"/>
</dbReference>
<organism evidence="2 3">
    <name type="scientific">Conexibacter woesei (strain DSM 14684 / CCUG 47730 / CIP 108061 / JCM 11494 / NBRC 100937 / ID131577)</name>
    <dbReference type="NCBI Taxonomy" id="469383"/>
    <lineage>
        <taxon>Bacteria</taxon>
        <taxon>Bacillati</taxon>
        <taxon>Actinomycetota</taxon>
        <taxon>Thermoleophilia</taxon>
        <taxon>Solirubrobacterales</taxon>
        <taxon>Conexibacteraceae</taxon>
        <taxon>Conexibacter</taxon>
    </lineage>
</organism>
<dbReference type="HOGENOM" id="CLU_1657845_0_0_11"/>
<dbReference type="InterPro" id="IPR013096">
    <property type="entry name" value="Cupin_2"/>
</dbReference>
<dbReference type="InterPro" id="IPR014710">
    <property type="entry name" value="RmlC-like_jellyroll"/>
</dbReference>
<dbReference type="STRING" id="469383.Cwoe_3626"/>
<dbReference type="SUPFAM" id="SSF51182">
    <property type="entry name" value="RmlC-like cupins"/>
    <property type="match status" value="1"/>
</dbReference>
<dbReference type="AlphaFoldDB" id="D3F0I3"/>
<evidence type="ECO:0000313" key="2">
    <source>
        <dbReference type="EMBL" id="ADB52043.1"/>
    </source>
</evidence>
<gene>
    <name evidence="2" type="ordered locus">Cwoe_3626</name>
</gene>
<dbReference type="InterPro" id="IPR011051">
    <property type="entry name" value="RmlC_Cupin_sf"/>
</dbReference>
<evidence type="ECO:0000313" key="3">
    <source>
        <dbReference type="Proteomes" id="UP000008229"/>
    </source>
</evidence>
<keyword evidence="3" id="KW-1185">Reference proteome</keyword>
<dbReference type="eggNOG" id="COG3837">
    <property type="taxonomic scope" value="Bacteria"/>
</dbReference>
<dbReference type="RefSeq" id="WP_012935094.1">
    <property type="nucleotide sequence ID" value="NC_013739.1"/>
</dbReference>
<reference evidence="2 3" key="1">
    <citation type="journal article" date="2010" name="Stand. Genomic Sci.">
        <title>Complete genome sequence of Conexibacter woesei type strain (ID131577).</title>
        <authorList>
            <person name="Pukall R."/>
            <person name="Lapidus A."/>
            <person name="Glavina Del Rio T."/>
            <person name="Copeland A."/>
            <person name="Tice H."/>
            <person name="Cheng J.-F."/>
            <person name="Lucas S."/>
            <person name="Chen F."/>
            <person name="Nolan M."/>
            <person name="Bruce D."/>
            <person name="Goodwin L."/>
            <person name="Pitluck S."/>
            <person name="Mavromatis K."/>
            <person name="Ivanova N."/>
            <person name="Ovchinnikova G."/>
            <person name="Pati A."/>
            <person name="Chen A."/>
            <person name="Palaniappan K."/>
            <person name="Land M."/>
            <person name="Hauser L."/>
            <person name="Chang Y.-J."/>
            <person name="Jeffries C.D."/>
            <person name="Chain P."/>
            <person name="Meincke L."/>
            <person name="Sims D."/>
            <person name="Brettin T."/>
            <person name="Detter J.C."/>
            <person name="Rohde M."/>
            <person name="Goeker M."/>
            <person name="Bristow J."/>
            <person name="Eisen J.A."/>
            <person name="Markowitz V."/>
            <person name="Kyrpides N.C."/>
            <person name="Klenk H.-P."/>
            <person name="Hugenholtz P."/>
        </authorList>
    </citation>
    <scope>NUCLEOTIDE SEQUENCE [LARGE SCALE GENOMIC DNA]</scope>
    <source>
        <strain evidence="3">DSM 14684 / CIP 108061 / JCM 11494 / NBRC 100937 / ID131577</strain>
    </source>
</reference>